<reference evidence="2 3" key="1">
    <citation type="submission" date="2019-09" db="EMBL/GenBank/DDBJ databases">
        <title>Goodfellowia gen. nov., a new genus of the Pseudonocardineae related to Actinoalloteichus, containing Goodfellowia coeruleoviolacea gen. nov., comb. nov. gen. nov., comb. nov.</title>
        <authorList>
            <person name="Labeda D."/>
        </authorList>
    </citation>
    <scope>NUCLEOTIDE SEQUENCE [LARGE SCALE GENOMIC DNA]</scope>
    <source>
        <strain evidence="2 3">AN110305</strain>
    </source>
</reference>
<dbReference type="OrthoDB" id="5526311at2"/>
<dbReference type="EMBL" id="VUOB01000035">
    <property type="protein sequence ID" value="KAA2260671.1"/>
    <property type="molecule type" value="Genomic_DNA"/>
</dbReference>
<dbReference type="Pfam" id="PF17996">
    <property type="entry name" value="CE2_N"/>
    <property type="match status" value="1"/>
</dbReference>
<comment type="caution">
    <text evidence="2">The sequence shown here is derived from an EMBL/GenBank/DDBJ whole genome shotgun (WGS) entry which is preliminary data.</text>
</comment>
<organism evidence="2 3">
    <name type="scientific">Solihabitans fulvus</name>
    <dbReference type="NCBI Taxonomy" id="1892852"/>
    <lineage>
        <taxon>Bacteria</taxon>
        <taxon>Bacillati</taxon>
        <taxon>Actinomycetota</taxon>
        <taxon>Actinomycetes</taxon>
        <taxon>Pseudonocardiales</taxon>
        <taxon>Pseudonocardiaceae</taxon>
        <taxon>Solihabitans</taxon>
    </lineage>
</organism>
<reference evidence="2 3" key="2">
    <citation type="submission" date="2019-09" db="EMBL/GenBank/DDBJ databases">
        <authorList>
            <person name="Jin C."/>
        </authorList>
    </citation>
    <scope>NUCLEOTIDE SEQUENCE [LARGE SCALE GENOMIC DNA]</scope>
    <source>
        <strain evidence="2 3">AN110305</strain>
    </source>
</reference>
<gene>
    <name evidence="2" type="ORF">F0L68_19945</name>
</gene>
<dbReference type="Gene3D" id="2.60.120.260">
    <property type="entry name" value="Galactose-binding domain-like"/>
    <property type="match status" value="1"/>
</dbReference>
<accession>A0A5B2XCD5</accession>
<feature type="domain" description="Carbohydrate esterase 2 N-terminal" evidence="1">
    <location>
        <begin position="87"/>
        <end position="161"/>
    </location>
</feature>
<proteinExistence type="predicted"/>
<sequence>MAGEGFSNGTPVYVKGSVVSGVTYLSGGFLIVPLSDGAQASDVSLGGSQPGVTRVNDTDGSISYSGFSYLANRGYGDYADDIHYATADGSTATLSFTGTGVQVFGEQFTDQGSIGVSIDGGPQQTIDTVPADGQRHANVALFTATGLSSGAHTIVVTKLSGDYATLDGFGTVN</sequence>
<evidence type="ECO:0000313" key="3">
    <source>
        <dbReference type="Proteomes" id="UP000323454"/>
    </source>
</evidence>
<evidence type="ECO:0000313" key="2">
    <source>
        <dbReference type="EMBL" id="KAA2260671.1"/>
    </source>
</evidence>
<name>A0A5B2XCD5_9PSEU</name>
<dbReference type="AlphaFoldDB" id="A0A5B2XCD5"/>
<protein>
    <recommendedName>
        <fullName evidence="1">Carbohydrate esterase 2 N-terminal domain-containing protein</fullName>
    </recommendedName>
</protein>
<evidence type="ECO:0000259" key="1">
    <source>
        <dbReference type="Pfam" id="PF17996"/>
    </source>
</evidence>
<dbReference type="RefSeq" id="WP_149851133.1">
    <property type="nucleotide sequence ID" value="NZ_VUOB01000035.1"/>
</dbReference>
<keyword evidence="3" id="KW-1185">Reference proteome</keyword>
<dbReference type="InterPro" id="IPR040794">
    <property type="entry name" value="CE2_N"/>
</dbReference>
<dbReference type="Proteomes" id="UP000323454">
    <property type="component" value="Unassembled WGS sequence"/>
</dbReference>